<feature type="region of interest" description="Disordered" evidence="1">
    <location>
        <begin position="441"/>
        <end position="464"/>
    </location>
</feature>
<sequence length="646" mass="73144">MESKWRFPDNHYMAENGLDTSDMEMFKKDPVASLAREICQNSIDAWDKGNYPVKVEFSLFEVPREKIPGIEDLSEQIEKCYDYKKDSPKEGKALKSLFREIKKEKIKCLRISDFHTTGITGGINNDKGTPFYNLTKGSGVSDKIGASGGSKGIGKFASFVVSTTNTVFYSTKANDKSDVFIGISKLRSVPIDLQKDKDLMTVGMGYYGKNEKNYPIPEQLSIDESFMREEGSFGTDVYIIGFKDNKGWEESIVYKVLESFMVAILRNKLEVNVNDKYKLNKINIEKIVYDDDFTKKLTKSETKKVQALYELMQDDDSIEEIPIEIEGSKFGTLRVKKYDTQNESSATKQCVMIRYPYMKINHLTTGTFIPYSALCIIEDNYLNKSLRSIENPQHTDWEINRLNDYPDDKKKVRRLKNKLEKFLKDNINELLVKSSGEETDLEGAGQFLPDHDNEGNTGGTGFTNAQVTTSIFNKYIVQNPKTKKSGENGQGYDFGKGNEDLNGELKGREQHEGKKKPMPNPEPKPEPGDEDEKNFKKGDGSILKKIPLSGLKYINIINDKYAGKYDCIFNSEITEKNCDFSIKLCGEGLDKFPIDIVEASVNGKDAKVKDGKIVGISIEKGKKYTISYTVNSDEMFSSEVIMNAYR</sequence>
<gene>
    <name evidence="2" type="ORF">SAMN02910432_01889</name>
</gene>
<name>A0A1I2T1U2_9LACO</name>
<reference evidence="3" key="1">
    <citation type="submission" date="2016-10" db="EMBL/GenBank/DDBJ databases">
        <authorList>
            <person name="Varghese N."/>
            <person name="Submissions S."/>
        </authorList>
    </citation>
    <scope>NUCLEOTIDE SEQUENCE [LARGE SCALE GENOMIC DNA]</scope>
    <source>
        <strain evidence="3">DSM 20403</strain>
    </source>
</reference>
<feature type="compositionally biased region" description="Basic and acidic residues" evidence="1">
    <location>
        <begin position="523"/>
        <end position="538"/>
    </location>
</feature>
<feature type="compositionally biased region" description="Basic and acidic residues" evidence="1">
    <location>
        <begin position="496"/>
        <end position="512"/>
    </location>
</feature>
<proteinExistence type="predicted"/>
<evidence type="ECO:0008006" key="4">
    <source>
        <dbReference type="Google" id="ProtNLM"/>
    </source>
</evidence>
<dbReference type="Proteomes" id="UP000182635">
    <property type="component" value="Unassembled WGS sequence"/>
</dbReference>
<dbReference type="AlphaFoldDB" id="A0A1I2T1U2"/>
<evidence type="ECO:0000256" key="1">
    <source>
        <dbReference type="SAM" id="MobiDB-lite"/>
    </source>
</evidence>
<protein>
    <recommendedName>
        <fullName evidence="4">Histidine kinase-, DNA gyrase B-, and HSP90-like ATPase</fullName>
    </recommendedName>
</protein>
<evidence type="ECO:0000313" key="2">
    <source>
        <dbReference type="EMBL" id="SFG57127.1"/>
    </source>
</evidence>
<accession>A0A1I2T1U2</accession>
<dbReference type="OrthoDB" id="1395829at2"/>
<dbReference type="EMBL" id="FOPI01000041">
    <property type="protein sequence ID" value="SFG57127.1"/>
    <property type="molecule type" value="Genomic_DNA"/>
</dbReference>
<dbReference type="RefSeq" id="WP_046922576.1">
    <property type="nucleotide sequence ID" value="NZ_AYYL01000042.1"/>
</dbReference>
<feature type="region of interest" description="Disordered" evidence="1">
    <location>
        <begin position="481"/>
        <end position="538"/>
    </location>
</feature>
<evidence type="ECO:0000313" key="3">
    <source>
        <dbReference type="Proteomes" id="UP000182635"/>
    </source>
</evidence>
<organism evidence="2 3">
    <name type="scientific">Ligilactobacillus ruminis DSM 20403 = NBRC 102161</name>
    <dbReference type="NCBI Taxonomy" id="1423798"/>
    <lineage>
        <taxon>Bacteria</taxon>
        <taxon>Bacillati</taxon>
        <taxon>Bacillota</taxon>
        <taxon>Bacilli</taxon>
        <taxon>Lactobacillales</taxon>
        <taxon>Lactobacillaceae</taxon>
        <taxon>Ligilactobacillus</taxon>
    </lineage>
</organism>